<keyword evidence="7 12" id="KW-0648">Protein biosynthesis</keyword>
<feature type="binding site" evidence="12">
    <location>
        <position position="761"/>
    </location>
    <ligand>
        <name>ATP</name>
        <dbReference type="ChEBI" id="CHEBI:30616"/>
    </ligand>
</feature>
<dbReference type="InterPro" id="IPR033705">
    <property type="entry name" value="Anticodon_Ia_Val"/>
</dbReference>
<name>A0A4R1NNQ7_9RHOB</name>
<dbReference type="SUPFAM" id="SSF52374">
    <property type="entry name" value="Nucleotidylyl transferase"/>
    <property type="match status" value="1"/>
</dbReference>
<evidence type="ECO:0000256" key="10">
    <source>
        <dbReference type="ARBA" id="ARBA00047552"/>
    </source>
</evidence>
<dbReference type="FunFam" id="3.40.50.620:FF:000032">
    <property type="entry name" value="Valine--tRNA ligase"/>
    <property type="match status" value="1"/>
</dbReference>
<dbReference type="EC" id="6.1.1.9" evidence="12"/>
<dbReference type="InterPro" id="IPR014729">
    <property type="entry name" value="Rossmann-like_a/b/a_fold"/>
</dbReference>
<feature type="short sequence motif" description="'KMSKS' region" evidence="12">
    <location>
        <begin position="758"/>
        <end position="762"/>
    </location>
</feature>
<evidence type="ECO:0000256" key="3">
    <source>
        <dbReference type="ARBA" id="ARBA00022490"/>
    </source>
</evidence>
<evidence type="ECO:0000259" key="14">
    <source>
        <dbReference type="Pfam" id="PF08264"/>
    </source>
</evidence>
<dbReference type="InterPro" id="IPR002303">
    <property type="entry name" value="Valyl-tRNA_ligase"/>
</dbReference>
<comment type="caution">
    <text evidence="16">The sequence shown here is derived from an EMBL/GenBank/DDBJ whole genome shotgun (WGS) entry which is preliminary data.</text>
</comment>
<dbReference type="GO" id="GO:0002161">
    <property type="term" value="F:aminoacyl-tRNA deacylase activity"/>
    <property type="evidence" value="ECO:0007669"/>
    <property type="project" value="InterPro"/>
</dbReference>
<comment type="domain">
    <text evidence="12">The C-terminal coiled-coil domain is crucial for aminoacylation activity.</text>
</comment>
<evidence type="ECO:0000256" key="4">
    <source>
        <dbReference type="ARBA" id="ARBA00022598"/>
    </source>
</evidence>
<feature type="domain" description="Aminoacyl-tRNA synthetase class Ia" evidence="13">
    <location>
        <begin position="118"/>
        <end position="786"/>
    </location>
</feature>
<dbReference type="EMBL" id="SMGR01000001">
    <property type="protein sequence ID" value="TCL08213.1"/>
    <property type="molecule type" value="Genomic_DNA"/>
</dbReference>
<dbReference type="GO" id="GO:0004832">
    <property type="term" value="F:valine-tRNA ligase activity"/>
    <property type="evidence" value="ECO:0007669"/>
    <property type="project" value="UniProtKB-UniRule"/>
</dbReference>
<dbReference type="InterPro" id="IPR037118">
    <property type="entry name" value="Val-tRNA_synth_C_sf"/>
</dbReference>
<dbReference type="NCBIfam" id="NF004349">
    <property type="entry name" value="PRK05729.1"/>
    <property type="match status" value="1"/>
</dbReference>
<dbReference type="Gene3D" id="1.10.287.380">
    <property type="entry name" value="Valyl-tRNA synthetase, C-terminal domain"/>
    <property type="match status" value="1"/>
</dbReference>
<dbReference type="SUPFAM" id="SSF50677">
    <property type="entry name" value="ValRS/IleRS/LeuRS editing domain"/>
    <property type="match status" value="1"/>
</dbReference>
<evidence type="ECO:0000256" key="1">
    <source>
        <dbReference type="ARBA" id="ARBA00004496"/>
    </source>
</evidence>
<dbReference type="InterPro" id="IPR019499">
    <property type="entry name" value="Val-tRNA_synth_tRNA-bd"/>
</dbReference>
<accession>A0A4R1NNQ7</accession>
<dbReference type="InterPro" id="IPR009080">
    <property type="entry name" value="tRNAsynth_Ia_anticodon-bd"/>
</dbReference>
<evidence type="ECO:0000256" key="11">
    <source>
        <dbReference type="ARBA" id="ARBA00060830"/>
    </source>
</evidence>
<dbReference type="InterPro" id="IPR002300">
    <property type="entry name" value="aa-tRNA-synth_Ia"/>
</dbReference>
<keyword evidence="4 12" id="KW-0436">Ligase</keyword>
<dbReference type="InterPro" id="IPR009008">
    <property type="entry name" value="Val/Leu/Ile-tRNA-synth_edit"/>
</dbReference>
<dbReference type="PANTHER" id="PTHR11946:SF93">
    <property type="entry name" value="VALINE--TRNA LIGASE, CHLOROPLASTIC_MITOCHONDRIAL 2"/>
    <property type="match status" value="1"/>
</dbReference>
<dbReference type="PRINTS" id="PR00986">
    <property type="entry name" value="TRNASYNTHVAL"/>
</dbReference>
<feature type="domain" description="Methionyl/Valyl/Leucyl/Isoleucyl-tRNA synthetase anticodon-binding" evidence="14">
    <location>
        <begin position="843"/>
        <end position="990"/>
    </location>
</feature>
<dbReference type="Pfam" id="PF10458">
    <property type="entry name" value="Val_tRNA-synt_C"/>
    <property type="match status" value="1"/>
</dbReference>
<dbReference type="Pfam" id="PF08264">
    <property type="entry name" value="Anticodon_1"/>
    <property type="match status" value="1"/>
</dbReference>
<comment type="domain">
    <text evidence="12">ValRS has two distinct active sites: one for aminoacylation and one for editing. The misactivated threonine is translocated from the active site to the editing site.</text>
</comment>
<dbReference type="Gene3D" id="3.40.50.620">
    <property type="entry name" value="HUPs"/>
    <property type="match status" value="2"/>
</dbReference>
<dbReference type="CDD" id="cd07962">
    <property type="entry name" value="Anticodon_Ia_Val"/>
    <property type="match status" value="1"/>
</dbReference>
<evidence type="ECO:0000256" key="2">
    <source>
        <dbReference type="ARBA" id="ARBA00011245"/>
    </source>
</evidence>
<comment type="function">
    <text evidence="12">Catalyzes the attachment of valine to tRNA(Val). As ValRS can inadvertently accommodate and process structurally similar amino acids such as threonine, to avoid such errors, it has a 'posttransfer' editing activity that hydrolyzes mischarged Thr-tRNA(Val) in a tRNA-dependent manner.</text>
</comment>
<comment type="similarity">
    <text evidence="11 12">Belongs to the class-I aminoacyl-tRNA synthetase family. ValS type 1 subfamily.</text>
</comment>
<evidence type="ECO:0000313" key="16">
    <source>
        <dbReference type="EMBL" id="TCL08213.1"/>
    </source>
</evidence>
<gene>
    <name evidence="12" type="primary">valS</name>
    <name evidence="16" type="ORF">BXY66_0246</name>
</gene>
<evidence type="ECO:0000313" key="17">
    <source>
        <dbReference type="Proteomes" id="UP000295673"/>
    </source>
</evidence>
<evidence type="ECO:0000256" key="12">
    <source>
        <dbReference type="HAMAP-Rule" id="MF_02004"/>
    </source>
</evidence>
<dbReference type="NCBIfam" id="TIGR00422">
    <property type="entry name" value="valS"/>
    <property type="match status" value="1"/>
</dbReference>
<comment type="subcellular location">
    <subcellularLocation>
        <location evidence="1 12">Cytoplasm</location>
    </subcellularLocation>
</comment>
<dbReference type="InterPro" id="IPR001412">
    <property type="entry name" value="aa-tRNA-synth_I_CS"/>
</dbReference>
<comment type="subunit">
    <text evidence="2 12">Monomer.</text>
</comment>
<dbReference type="InterPro" id="IPR010978">
    <property type="entry name" value="tRNA-bd_arm"/>
</dbReference>
<dbReference type="PROSITE" id="PS00178">
    <property type="entry name" value="AA_TRNA_LIGASE_I"/>
    <property type="match status" value="1"/>
</dbReference>
<dbReference type="GO" id="GO:0006438">
    <property type="term" value="P:valyl-tRNA aminoacylation"/>
    <property type="evidence" value="ECO:0007669"/>
    <property type="project" value="UniProtKB-UniRule"/>
</dbReference>
<dbReference type="SUPFAM" id="SSF47323">
    <property type="entry name" value="Anticodon-binding domain of a subclass of class I aminoacyl-tRNA synthetases"/>
    <property type="match status" value="1"/>
</dbReference>
<dbReference type="HAMAP" id="MF_02004">
    <property type="entry name" value="Val_tRNA_synth_type1"/>
    <property type="match status" value="1"/>
</dbReference>
<evidence type="ECO:0000256" key="5">
    <source>
        <dbReference type="ARBA" id="ARBA00022741"/>
    </source>
</evidence>
<keyword evidence="3 12" id="KW-0963">Cytoplasm</keyword>
<dbReference type="GO" id="GO:0005829">
    <property type="term" value="C:cytosol"/>
    <property type="evidence" value="ECO:0007669"/>
    <property type="project" value="TreeGrafter"/>
</dbReference>
<keyword evidence="5 12" id="KW-0547">Nucleotide-binding</keyword>
<feature type="short sequence motif" description="'HIGH' region" evidence="12">
    <location>
        <begin position="148"/>
        <end position="158"/>
    </location>
</feature>
<feature type="domain" description="Valyl-tRNA synthetase tRNA-binding arm" evidence="15">
    <location>
        <begin position="1047"/>
        <end position="1112"/>
    </location>
</feature>
<dbReference type="Gene3D" id="1.10.730.10">
    <property type="entry name" value="Isoleucyl-tRNA Synthetase, Domain 1"/>
    <property type="match status" value="1"/>
</dbReference>
<dbReference type="Pfam" id="PF00133">
    <property type="entry name" value="tRNA-synt_1"/>
    <property type="match status" value="1"/>
</dbReference>
<proteinExistence type="inferred from homology"/>
<evidence type="ECO:0000256" key="8">
    <source>
        <dbReference type="ARBA" id="ARBA00023054"/>
    </source>
</evidence>
<dbReference type="GO" id="GO:0005524">
    <property type="term" value="F:ATP binding"/>
    <property type="evidence" value="ECO:0007669"/>
    <property type="project" value="UniProtKB-UniRule"/>
</dbReference>
<comment type="catalytic activity">
    <reaction evidence="10 12">
        <text>tRNA(Val) + L-valine + ATP = L-valyl-tRNA(Val) + AMP + diphosphate</text>
        <dbReference type="Rhea" id="RHEA:10704"/>
        <dbReference type="Rhea" id="RHEA-COMP:9672"/>
        <dbReference type="Rhea" id="RHEA-COMP:9708"/>
        <dbReference type="ChEBI" id="CHEBI:30616"/>
        <dbReference type="ChEBI" id="CHEBI:33019"/>
        <dbReference type="ChEBI" id="CHEBI:57762"/>
        <dbReference type="ChEBI" id="CHEBI:78442"/>
        <dbReference type="ChEBI" id="CHEBI:78537"/>
        <dbReference type="ChEBI" id="CHEBI:456215"/>
        <dbReference type="EC" id="6.1.1.9"/>
    </reaction>
</comment>
<reference evidence="16 17" key="1">
    <citation type="submission" date="2019-03" db="EMBL/GenBank/DDBJ databases">
        <title>Genomic Encyclopedia of Archaeal and Bacterial Type Strains, Phase II (KMG-II): from individual species to whole genera.</title>
        <authorList>
            <person name="Goeker M."/>
        </authorList>
    </citation>
    <scope>NUCLEOTIDE SEQUENCE [LARGE SCALE GENOMIC DNA]</scope>
    <source>
        <strain evidence="16 17">DSM 26433</strain>
    </source>
</reference>
<sequence>MVACHRLTTKHRMQPPFCKDAPDPKRDHGTGRLLTGAAIGSPACSARSLCHNVVNKTLLAPDRSQQLNRRFIKVAFKLAPWRFPFGPAHVRDMPDHEKGSRLMAMEKTFNAAEAESRLFDAWEKAGCFTAGANAKPGASTYCIMIPPPNVTGVLHIGHAFNNTLQDILIRWKRMQGFDTLWQPGTDHAGIATQMVVERKLAETQQPSRAELGREKFLEKVWDWKAESGGTIINQLKRLGASCDYSREAFTMSGAPGAPEDVAGGNFHDAVLKVFVDMYNKGLIYRGKRLVNWDPHFETAISDLEVENIEVAGHMWHFKYPLAGGATYTYVEKDEDGNVVLEEERDYISIATTRPETMLGDGAVAVHPSDERYAPIVGTLCEIPVGPKEHRRLIPIITDDYPDKDFGSGAVKITGAHDFNDYQVAKRGGIPMYRLMDTKGAMRADGENYAAAATVAMAVAKGDRTLTENEADAVNLVPDDIRGLDRFEARKLVVEQITSEGLAVMTTETQKDEDGNEIEVSVPYVENKPIQQPFGDRSKVVIEPMLTDQWFVDAEKVVGPALDAVRDGTVKIMPESGEKVYFHWLENIEPWCISRQLWWGHQIPVWYGPKVHYQEHANGELDFSIDFSELTSFCAATEQEALALATDHYGVIAQAFAEKEQAFTASLEPKELMAVPIFRDPDVLDTWFSSGLWPIGTLGWPDNTPELEKYFPTSTLVTGQDILFFWVARMMMMQLAVVDQVPFDTVYLHGLVRDAKGKKMSKSTGNVMDPLEIIDEYGADALRFSSAAMAALGGVLKLDMQRIAGYRNFGTKLWNAARFAEMNDVFADDVAAWSGEKLTQTANLWIVGETAKVREEVDAALESFRFNDAASALYAFVWGKVCDWYLEFSKPLFGSEDAAAVAETKATMRWVIDQCLILLHPIMPFITEELWGQLAERSKMLVHADWPTYTAADFVDADADREMNWVISVIDNIRSVRAQMGVNAGAKIDVVVSEITDQNREAFARNKALIFKIARVVSMEEVATFPKGTATVAVDGATFGLPLADIIDIDAEKARLEKGLGKLAKELGGLRGRLNNPKFVASAPDEVVEEARANLAAREEEEAKIKAALQKLAELD</sequence>
<keyword evidence="8 12" id="KW-0175">Coiled coil</keyword>
<evidence type="ECO:0000256" key="9">
    <source>
        <dbReference type="ARBA" id="ARBA00023146"/>
    </source>
</evidence>
<dbReference type="AlphaFoldDB" id="A0A4R1NNQ7"/>
<dbReference type="FunFam" id="1.10.287.380:FF:000001">
    <property type="entry name" value="Valine--tRNA ligase"/>
    <property type="match status" value="1"/>
</dbReference>
<dbReference type="Proteomes" id="UP000295673">
    <property type="component" value="Unassembled WGS sequence"/>
</dbReference>
<keyword evidence="9 12" id="KW-0030">Aminoacyl-tRNA synthetase</keyword>
<evidence type="ECO:0000259" key="13">
    <source>
        <dbReference type="Pfam" id="PF00133"/>
    </source>
</evidence>
<dbReference type="InterPro" id="IPR013155">
    <property type="entry name" value="M/V/L/I-tRNA-synth_anticd-bd"/>
</dbReference>
<dbReference type="SUPFAM" id="SSF46589">
    <property type="entry name" value="tRNA-binding arm"/>
    <property type="match status" value="1"/>
</dbReference>
<keyword evidence="6 12" id="KW-0067">ATP-binding</keyword>
<evidence type="ECO:0000256" key="6">
    <source>
        <dbReference type="ARBA" id="ARBA00022840"/>
    </source>
</evidence>
<dbReference type="PANTHER" id="PTHR11946">
    <property type="entry name" value="VALYL-TRNA SYNTHETASES"/>
    <property type="match status" value="1"/>
</dbReference>
<evidence type="ECO:0000259" key="15">
    <source>
        <dbReference type="Pfam" id="PF10458"/>
    </source>
</evidence>
<dbReference type="Gene3D" id="3.90.740.10">
    <property type="entry name" value="Valyl/Leucyl/Isoleucyl-tRNA synthetase, editing domain"/>
    <property type="match status" value="1"/>
</dbReference>
<protein>
    <recommendedName>
        <fullName evidence="12">Valine--tRNA ligase</fullName>
        <ecNumber evidence="12">6.1.1.9</ecNumber>
    </recommendedName>
    <alternativeName>
        <fullName evidence="12">Valyl-tRNA synthetase</fullName>
        <shortName evidence="12">ValRS</shortName>
    </alternativeName>
</protein>
<keyword evidence="17" id="KW-1185">Reference proteome</keyword>
<evidence type="ECO:0000256" key="7">
    <source>
        <dbReference type="ARBA" id="ARBA00022917"/>
    </source>
</evidence>
<organism evidence="16 17">
    <name type="scientific">Shimia isoporae</name>
    <dbReference type="NCBI Taxonomy" id="647720"/>
    <lineage>
        <taxon>Bacteria</taxon>
        <taxon>Pseudomonadati</taxon>
        <taxon>Pseudomonadota</taxon>
        <taxon>Alphaproteobacteria</taxon>
        <taxon>Rhodobacterales</taxon>
        <taxon>Roseobacteraceae</taxon>
    </lineage>
</organism>